<name>A0A6S5RMM1_9GAMM</name>
<reference evidence="1 2" key="1">
    <citation type="submission" date="2019-12" db="EMBL/GenBank/DDBJ databases">
        <title>complete genome sequences of Pseudomonas otitidis str. WP8-S17-CRE-03 isolated from wastewater treatment plant effluent.</title>
        <authorList>
            <person name="Sekizuka T."/>
            <person name="Itokawa K."/>
            <person name="Yatsu K."/>
            <person name="Inamine Y."/>
            <person name="Kuroda M."/>
        </authorList>
    </citation>
    <scope>NUCLEOTIDE SEQUENCE [LARGE SCALE GENOMIC DNA]</scope>
    <source>
        <strain evidence="1 2">WP8-S17-CRE-03</strain>
    </source>
</reference>
<sequence>MIPEMDEMLQLWARDMHSPGGGEVGTDSVLGRLMDCRGEVIRGSARQSRMLLPWSADIELIVNKHLAPDLARVVREHYVHRNKPEYLKWEACGCGRTQFYERLHSAHLEIAGMLLERVA</sequence>
<dbReference type="EMBL" id="AP022213">
    <property type="protein sequence ID" value="BBT17371.1"/>
    <property type="molecule type" value="Genomic_DNA"/>
</dbReference>
<protein>
    <submittedName>
        <fullName evidence="1">Uncharacterized protein</fullName>
    </submittedName>
</protein>
<organism evidence="1 2">
    <name type="scientific">Metapseudomonas otitidis</name>
    <dbReference type="NCBI Taxonomy" id="319939"/>
    <lineage>
        <taxon>Bacteria</taxon>
        <taxon>Pseudomonadati</taxon>
        <taxon>Pseudomonadota</taxon>
        <taxon>Gammaproteobacteria</taxon>
        <taxon>Pseudomonadales</taxon>
        <taxon>Pseudomonadaceae</taxon>
        <taxon>Metapseudomonas</taxon>
    </lineage>
</organism>
<evidence type="ECO:0000313" key="1">
    <source>
        <dbReference type="EMBL" id="BBT17371.1"/>
    </source>
</evidence>
<evidence type="ECO:0000313" key="2">
    <source>
        <dbReference type="Proteomes" id="UP000515591"/>
    </source>
</evidence>
<gene>
    <name evidence="1" type="ORF">WP8S17C03_34200</name>
</gene>
<dbReference type="AlphaFoldDB" id="A0A6S5RMM1"/>
<accession>A0A6S5RMM1</accession>
<dbReference type="RefSeq" id="WP_232104198.1">
    <property type="nucleotide sequence ID" value="NZ_AP022213.1"/>
</dbReference>
<proteinExistence type="predicted"/>
<dbReference type="Proteomes" id="UP000515591">
    <property type="component" value="Chromosome"/>
</dbReference>